<proteinExistence type="predicted"/>
<gene>
    <name evidence="1" type="ORF">EGH24_09955</name>
</gene>
<dbReference type="SUPFAM" id="SSF53335">
    <property type="entry name" value="S-adenosyl-L-methionine-dependent methyltransferases"/>
    <property type="match status" value="1"/>
</dbReference>
<reference evidence="1" key="1">
    <citation type="submission" date="2019-02" db="EMBL/GenBank/DDBJ databases">
        <title>Halonotius sp. a new haloarchaeum isolated from saline soil.</title>
        <authorList>
            <person name="Duran-Viseras A."/>
            <person name="Sanchez-Porro C."/>
            <person name="Ventosa A."/>
        </authorList>
    </citation>
    <scope>NUCLEOTIDE SEQUENCE</scope>
    <source>
        <strain evidence="1">F15B</strain>
    </source>
</reference>
<keyword evidence="1" id="KW-0489">Methyltransferase</keyword>
<organism evidence="1 2">
    <name type="scientific">Halonotius terrestris</name>
    <dbReference type="NCBI Taxonomy" id="2487750"/>
    <lineage>
        <taxon>Archaea</taxon>
        <taxon>Methanobacteriati</taxon>
        <taxon>Methanobacteriota</taxon>
        <taxon>Stenosarchaea group</taxon>
        <taxon>Halobacteria</taxon>
        <taxon>Halobacteriales</taxon>
        <taxon>Haloferacaceae</taxon>
        <taxon>Halonotius</taxon>
    </lineage>
</organism>
<dbReference type="Proteomes" id="UP000705823">
    <property type="component" value="Unassembled WGS sequence"/>
</dbReference>
<keyword evidence="2" id="KW-1185">Reference proteome</keyword>
<dbReference type="InterPro" id="IPR029063">
    <property type="entry name" value="SAM-dependent_MTases_sf"/>
</dbReference>
<dbReference type="GO" id="GO:0032259">
    <property type="term" value="P:methylation"/>
    <property type="evidence" value="ECO:0007669"/>
    <property type="project" value="UniProtKB-KW"/>
</dbReference>
<comment type="caution">
    <text evidence="1">The sequence shown here is derived from an EMBL/GenBank/DDBJ whole genome shotgun (WGS) entry which is preliminary data.</text>
</comment>
<sequence>MTDDDFLAYLDAKRTVDDRALHRPTFDRLTAELEGRATARGDAPVRILEVGCGVGTMLDRLREWDALPVAVEYVGVDVAETNIEEFADRLREGEFRAVGDRQFKFDSDDADTQIDVSLHAADAFEFATEQEAETDDVPAFDLLIGMAFLDIVALDRALDALLPLIDGGGLGYFPITFDGETAFRPVEDADRERRLMAAYHAAMDAPDRPGGSTTGRQLFDRFSAAGINVLAAGGSDWVVTPTIDGYQADEAVFLRHLVETVENALLHEAPASATESVTDTEVSEWAKQRHEQIDRADLGYLAHNVDYLVENP</sequence>
<dbReference type="AlphaFoldDB" id="A0A8J8P6J9"/>
<dbReference type="RefSeq" id="WP_142980000.1">
    <property type="nucleotide sequence ID" value="NZ_RKLU01000004.1"/>
</dbReference>
<keyword evidence="1" id="KW-0808">Transferase</keyword>
<name>A0A8J8P6J9_9EURY</name>
<dbReference type="Gene3D" id="3.40.50.150">
    <property type="entry name" value="Vaccinia Virus protein VP39"/>
    <property type="match status" value="1"/>
</dbReference>
<evidence type="ECO:0000313" key="2">
    <source>
        <dbReference type="Proteomes" id="UP000705823"/>
    </source>
</evidence>
<dbReference type="OrthoDB" id="338984at2157"/>
<dbReference type="GO" id="GO:0008168">
    <property type="term" value="F:methyltransferase activity"/>
    <property type="evidence" value="ECO:0007669"/>
    <property type="project" value="UniProtKB-KW"/>
</dbReference>
<evidence type="ECO:0000313" key="1">
    <source>
        <dbReference type="EMBL" id="TQQ79808.1"/>
    </source>
</evidence>
<dbReference type="EMBL" id="RKLU01000004">
    <property type="protein sequence ID" value="TQQ79808.1"/>
    <property type="molecule type" value="Genomic_DNA"/>
</dbReference>
<accession>A0A8J8P6J9</accession>
<protein>
    <submittedName>
        <fullName evidence="1">Class I SAM-dependent methyltransferase</fullName>
    </submittedName>
</protein>